<dbReference type="SFLD" id="SFLDG01387">
    <property type="entry name" value="BtrN-like_SPASM_domain_contain"/>
    <property type="match status" value="1"/>
</dbReference>
<evidence type="ECO:0000256" key="5">
    <source>
        <dbReference type="ARBA" id="ARBA00023004"/>
    </source>
</evidence>
<dbReference type="SUPFAM" id="SSF102114">
    <property type="entry name" value="Radical SAM enzymes"/>
    <property type="match status" value="1"/>
</dbReference>
<keyword evidence="3" id="KW-0949">S-adenosyl-L-methionine</keyword>
<dbReference type="RefSeq" id="WP_149233366.1">
    <property type="nucleotide sequence ID" value="NZ_JALJXJ010000024.1"/>
</dbReference>
<dbReference type="InterPro" id="IPR013785">
    <property type="entry name" value="Aldolase_TIM"/>
</dbReference>
<dbReference type="CDD" id="cd21109">
    <property type="entry name" value="SPASM"/>
    <property type="match status" value="1"/>
</dbReference>
<dbReference type="GO" id="GO:0046872">
    <property type="term" value="F:metal ion binding"/>
    <property type="evidence" value="ECO:0007669"/>
    <property type="project" value="UniProtKB-KW"/>
</dbReference>
<dbReference type="SFLD" id="SFLDG01067">
    <property type="entry name" value="SPASM/twitch_domain_containing"/>
    <property type="match status" value="1"/>
</dbReference>
<comment type="caution">
    <text evidence="8">The sequence shown here is derived from an EMBL/GenBank/DDBJ whole genome shotgun (WGS) entry which is preliminary data.</text>
</comment>
<feature type="domain" description="Radical SAM core" evidence="7">
    <location>
        <begin position="200"/>
        <end position="420"/>
    </location>
</feature>
<keyword evidence="4" id="KW-0479">Metal-binding</keyword>
<dbReference type="AlphaFoldDB" id="A0A5A9GH24"/>
<dbReference type="GO" id="GO:0003824">
    <property type="term" value="F:catalytic activity"/>
    <property type="evidence" value="ECO:0007669"/>
    <property type="project" value="InterPro"/>
</dbReference>
<dbReference type="SFLD" id="SFLDS00029">
    <property type="entry name" value="Radical_SAM"/>
    <property type="match status" value="1"/>
</dbReference>
<dbReference type="InterPro" id="IPR050377">
    <property type="entry name" value="Radical_SAM_PqqE_MftC-like"/>
</dbReference>
<dbReference type="Pfam" id="PF04055">
    <property type="entry name" value="Radical_SAM"/>
    <property type="match status" value="1"/>
</dbReference>
<evidence type="ECO:0000259" key="7">
    <source>
        <dbReference type="PROSITE" id="PS51918"/>
    </source>
</evidence>
<evidence type="ECO:0000256" key="3">
    <source>
        <dbReference type="ARBA" id="ARBA00022691"/>
    </source>
</evidence>
<accession>A0A5A9GH24</accession>
<dbReference type="InterPro" id="IPR007197">
    <property type="entry name" value="rSAM"/>
</dbReference>
<dbReference type="PROSITE" id="PS51918">
    <property type="entry name" value="RADICAL_SAM"/>
    <property type="match status" value="1"/>
</dbReference>
<dbReference type="CDD" id="cd01335">
    <property type="entry name" value="Radical_SAM"/>
    <property type="match status" value="1"/>
</dbReference>
<dbReference type="PANTHER" id="PTHR11228">
    <property type="entry name" value="RADICAL SAM DOMAIN PROTEIN"/>
    <property type="match status" value="1"/>
</dbReference>
<dbReference type="GO" id="GO:0051536">
    <property type="term" value="F:iron-sulfur cluster binding"/>
    <property type="evidence" value="ECO:0007669"/>
    <property type="project" value="UniProtKB-KW"/>
</dbReference>
<evidence type="ECO:0000313" key="8">
    <source>
        <dbReference type="EMBL" id="KAA0593700.1"/>
    </source>
</evidence>
<reference evidence="8 9" key="1">
    <citation type="submission" date="2019-08" db="EMBL/GenBank/DDBJ databases">
        <authorList>
            <person name="Grouzdev D."/>
            <person name="Tikhonova E."/>
            <person name="Kravchenko I."/>
        </authorList>
    </citation>
    <scope>NUCLEOTIDE SEQUENCE [LARGE SCALE GENOMIC DNA]</scope>
    <source>
        <strain evidence="8 9">59b</strain>
    </source>
</reference>
<dbReference type="InterPro" id="IPR034391">
    <property type="entry name" value="AdoMet-like_SPASM_containing"/>
</dbReference>
<name>A0A5A9GH24_AZOLI</name>
<organism evidence="8 9">
    <name type="scientific">Azospirillum lipoferum</name>
    <dbReference type="NCBI Taxonomy" id="193"/>
    <lineage>
        <taxon>Bacteria</taxon>
        <taxon>Pseudomonadati</taxon>
        <taxon>Pseudomonadota</taxon>
        <taxon>Alphaproteobacteria</taxon>
        <taxon>Rhodospirillales</taxon>
        <taxon>Azospirillaceae</taxon>
        <taxon>Azospirillum</taxon>
    </lineage>
</organism>
<dbReference type="EMBL" id="VTTN01000010">
    <property type="protein sequence ID" value="KAA0593700.1"/>
    <property type="molecule type" value="Genomic_DNA"/>
</dbReference>
<evidence type="ECO:0000256" key="2">
    <source>
        <dbReference type="ARBA" id="ARBA00022485"/>
    </source>
</evidence>
<dbReference type="PANTHER" id="PTHR11228:SF7">
    <property type="entry name" value="PQQA PEPTIDE CYCLASE"/>
    <property type="match status" value="1"/>
</dbReference>
<evidence type="ECO:0000313" key="9">
    <source>
        <dbReference type="Proteomes" id="UP000324927"/>
    </source>
</evidence>
<dbReference type="InterPro" id="IPR058240">
    <property type="entry name" value="rSAM_sf"/>
</dbReference>
<sequence length="537" mass="60169">MEDGLPLGPADQLHDDVRQKGGGRYSHWGDGLWFSTSDNSDPNSNGRDYTISIVAAEQAVPAAPVKEGYARLSFEEGVYTVDLPGRYGNAGGFAWTAYIPDLAPLASDGKSRYSELFLIEDGVYLPRADMLHDDIRQKGEGRYSHWGNELWFATSDNSDPNTNGRHYQIGYKIHKTLDDGSIIYHAARGAYVLYRNGSRFALPQYCNIGLTNKCNLRCEICGSQKFLDNEKIPRRFMDIGMFRKVADTILPFMTEVELSSYGEPSLHPDFEEVLRAIRDHGCVFKLQTNATLLTDRLVNLLAGMVGTVWMSIDATGPLFNDVRRNGKWENVERGVRRLNELRDPEKLKLCVNPTVTRRTLPAMMDVMEWAHANQIDSVNFRQYDPISDSFEEQPSPEELAPQIAALGEWAAAHPDGPDIRFEPNWIRFTNKEVVDTVHYKARSGHANYPILSGSSGAHPVYACMAPLQYVDIGLDGEIYACCRTQRTVLGFATSLDAFLNTWCGKRYESLRRSLRHDSLNPVVLPECAGCVKSYGGS</sequence>
<proteinExistence type="predicted"/>
<keyword evidence="2" id="KW-0004">4Fe-4S</keyword>
<keyword evidence="6" id="KW-0411">Iron-sulfur</keyword>
<evidence type="ECO:0000256" key="1">
    <source>
        <dbReference type="ARBA" id="ARBA00001966"/>
    </source>
</evidence>
<evidence type="ECO:0000256" key="6">
    <source>
        <dbReference type="ARBA" id="ARBA00023014"/>
    </source>
</evidence>
<gene>
    <name evidence="8" type="ORF">FZ942_22665</name>
</gene>
<keyword evidence="5" id="KW-0408">Iron</keyword>
<protein>
    <submittedName>
        <fullName evidence="8">Radical SAM protein</fullName>
    </submittedName>
</protein>
<dbReference type="Gene3D" id="3.20.20.70">
    <property type="entry name" value="Aldolase class I"/>
    <property type="match status" value="1"/>
</dbReference>
<keyword evidence="9" id="KW-1185">Reference proteome</keyword>
<dbReference type="Proteomes" id="UP000324927">
    <property type="component" value="Unassembled WGS sequence"/>
</dbReference>
<evidence type="ECO:0000256" key="4">
    <source>
        <dbReference type="ARBA" id="ARBA00022723"/>
    </source>
</evidence>
<comment type="cofactor">
    <cofactor evidence="1">
        <name>[4Fe-4S] cluster</name>
        <dbReference type="ChEBI" id="CHEBI:49883"/>
    </cofactor>
</comment>
<dbReference type="OrthoDB" id="9792276at2"/>